<dbReference type="GO" id="GO:0006629">
    <property type="term" value="P:lipid metabolic process"/>
    <property type="evidence" value="ECO:0007669"/>
    <property type="project" value="InterPro"/>
</dbReference>
<dbReference type="GO" id="GO:0004806">
    <property type="term" value="F:triacylglycerol lipase activity"/>
    <property type="evidence" value="ECO:0007669"/>
    <property type="project" value="InterPro"/>
</dbReference>
<keyword evidence="2" id="KW-0472">Membrane</keyword>
<protein>
    <recommendedName>
        <fullName evidence="3">Fungal lipase-type domain-containing protein</fullName>
    </recommendedName>
</protein>
<dbReference type="InterPro" id="IPR002921">
    <property type="entry name" value="Fungal_lipase-type"/>
</dbReference>
<dbReference type="Proteomes" id="UP000008827">
    <property type="component" value="Chromosome 11"/>
</dbReference>
<feature type="domain" description="Fungal lipase-type" evidence="3">
    <location>
        <begin position="133"/>
        <end position="292"/>
    </location>
</feature>
<dbReference type="AlphaFoldDB" id="A0A0R0HCN9"/>
<keyword evidence="2" id="KW-1133">Transmembrane helix</keyword>
<gene>
    <name evidence="4" type="ORF">GLYMA_11G055400</name>
</gene>
<evidence type="ECO:0000259" key="3">
    <source>
        <dbReference type="Pfam" id="PF01764"/>
    </source>
</evidence>
<evidence type="ECO:0000313" key="4">
    <source>
        <dbReference type="EMBL" id="KRH28465.1"/>
    </source>
</evidence>
<evidence type="ECO:0000256" key="1">
    <source>
        <dbReference type="ARBA" id="ARBA00022801"/>
    </source>
</evidence>
<feature type="transmembrane region" description="Helical" evidence="2">
    <location>
        <begin position="214"/>
        <end position="235"/>
    </location>
</feature>
<organism evidence="4">
    <name type="scientific">Glycine max</name>
    <name type="common">Soybean</name>
    <name type="synonym">Glycine hispida</name>
    <dbReference type="NCBI Taxonomy" id="3847"/>
    <lineage>
        <taxon>Eukaryota</taxon>
        <taxon>Viridiplantae</taxon>
        <taxon>Streptophyta</taxon>
        <taxon>Embryophyta</taxon>
        <taxon>Tracheophyta</taxon>
        <taxon>Spermatophyta</taxon>
        <taxon>Magnoliopsida</taxon>
        <taxon>eudicotyledons</taxon>
        <taxon>Gunneridae</taxon>
        <taxon>Pentapetalae</taxon>
        <taxon>rosids</taxon>
        <taxon>fabids</taxon>
        <taxon>Fabales</taxon>
        <taxon>Fabaceae</taxon>
        <taxon>Papilionoideae</taxon>
        <taxon>50 kb inversion clade</taxon>
        <taxon>NPAAA clade</taxon>
        <taxon>indigoferoid/millettioid clade</taxon>
        <taxon>Phaseoleae</taxon>
        <taxon>Glycine</taxon>
        <taxon>Glycine subgen. Soja</taxon>
    </lineage>
</organism>
<reference evidence="5" key="2">
    <citation type="submission" date="2018-02" db="UniProtKB">
        <authorList>
            <consortium name="EnsemblPlants"/>
        </authorList>
    </citation>
    <scope>IDENTIFICATION</scope>
    <source>
        <strain evidence="5">Williams 82</strain>
    </source>
</reference>
<dbReference type="Gene3D" id="3.40.50.1820">
    <property type="entry name" value="alpha/beta hydrolase"/>
    <property type="match status" value="1"/>
</dbReference>
<dbReference type="EnsemblPlants" id="KRH28465">
    <property type="protein sequence ID" value="KRH28465"/>
    <property type="gene ID" value="GLYMA_11G055400"/>
</dbReference>
<accession>A0A0R0HCN9</accession>
<feature type="transmembrane region" description="Helical" evidence="2">
    <location>
        <begin position="89"/>
        <end position="108"/>
    </location>
</feature>
<dbReference type="CDD" id="cd00519">
    <property type="entry name" value="Lipase_3"/>
    <property type="match status" value="1"/>
</dbReference>
<proteinExistence type="predicted"/>
<reference evidence="4" key="3">
    <citation type="submission" date="2018-07" db="EMBL/GenBank/DDBJ databases">
        <title>WGS assembly of Glycine max.</title>
        <authorList>
            <person name="Schmutz J."/>
            <person name="Cannon S."/>
            <person name="Schlueter J."/>
            <person name="Ma J."/>
            <person name="Mitros T."/>
            <person name="Nelson W."/>
            <person name="Hyten D."/>
            <person name="Song Q."/>
            <person name="Thelen J."/>
            <person name="Cheng J."/>
            <person name="Xu D."/>
            <person name="Hellsten U."/>
            <person name="May G."/>
            <person name="Yu Y."/>
            <person name="Sakurai T."/>
            <person name="Umezawa T."/>
            <person name="Bhattacharyya M."/>
            <person name="Sandhu D."/>
            <person name="Valliyodan B."/>
            <person name="Lindquist E."/>
            <person name="Peto M."/>
            <person name="Grant D."/>
            <person name="Shu S."/>
            <person name="Goodstein D."/>
            <person name="Barry K."/>
            <person name="Futrell-Griggs M."/>
            <person name="Abernathy B."/>
            <person name="Du J."/>
            <person name="Tian Z."/>
            <person name="Zhu L."/>
            <person name="Gill N."/>
            <person name="Joshi T."/>
            <person name="Libault M."/>
            <person name="Sethuraman A."/>
            <person name="Zhang X."/>
            <person name="Shinozaki K."/>
            <person name="Nguyen H."/>
            <person name="Wing R."/>
            <person name="Cregan P."/>
            <person name="Specht J."/>
            <person name="Grimwood J."/>
            <person name="Rokhsar D."/>
            <person name="Stacey G."/>
            <person name="Shoemaker R."/>
            <person name="Jackson S."/>
        </authorList>
    </citation>
    <scope>NUCLEOTIDE SEQUENCE</scope>
    <source>
        <tissue evidence="4">Callus</tissue>
    </source>
</reference>
<dbReference type="InterPro" id="IPR044819">
    <property type="entry name" value="OBL-like"/>
</dbReference>
<dbReference type="EMBL" id="CM000844">
    <property type="protein sequence ID" value="KRH28465.1"/>
    <property type="molecule type" value="Genomic_DNA"/>
</dbReference>
<dbReference type="InParanoid" id="A0A0R0HCN9"/>
<dbReference type="SUPFAM" id="SSF53474">
    <property type="entry name" value="alpha/beta-Hydrolases"/>
    <property type="match status" value="1"/>
</dbReference>
<dbReference type="Pfam" id="PF01764">
    <property type="entry name" value="Lipase_3"/>
    <property type="match status" value="1"/>
</dbReference>
<dbReference type="OrthoDB" id="438440at2759"/>
<reference evidence="4 5" key="1">
    <citation type="journal article" date="2010" name="Nature">
        <title>Genome sequence of the palaeopolyploid soybean.</title>
        <authorList>
            <person name="Schmutz J."/>
            <person name="Cannon S.B."/>
            <person name="Schlueter J."/>
            <person name="Ma J."/>
            <person name="Mitros T."/>
            <person name="Nelson W."/>
            <person name="Hyten D.L."/>
            <person name="Song Q."/>
            <person name="Thelen J.J."/>
            <person name="Cheng J."/>
            <person name="Xu D."/>
            <person name="Hellsten U."/>
            <person name="May G.D."/>
            <person name="Yu Y."/>
            <person name="Sakurai T."/>
            <person name="Umezawa T."/>
            <person name="Bhattacharyya M.K."/>
            <person name="Sandhu D."/>
            <person name="Valliyodan B."/>
            <person name="Lindquist E."/>
            <person name="Peto M."/>
            <person name="Grant D."/>
            <person name="Shu S."/>
            <person name="Goodstein D."/>
            <person name="Barry K."/>
            <person name="Futrell-Griggs M."/>
            <person name="Abernathy B."/>
            <person name="Du J."/>
            <person name="Tian Z."/>
            <person name="Zhu L."/>
            <person name="Gill N."/>
            <person name="Joshi T."/>
            <person name="Libault M."/>
            <person name="Sethuraman A."/>
            <person name="Zhang X.-C."/>
            <person name="Shinozaki K."/>
            <person name="Nguyen H.T."/>
            <person name="Wing R.A."/>
            <person name="Cregan P."/>
            <person name="Specht J."/>
            <person name="Grimwood J."/>
            <person name="Rokhsar D."/>
            <person name="Stacey G."/>
            <person name="Shoemaker R.C."/>
            <person name="Jackson S.A."/>
        </authorList>
    </citation>
    <scope>NUCLEOTIDE SEQUENCE [LARGE SCALE GENOMIC DNA]</scope>
    <source>
        <strain evidence="5">cv. Williams 82</strain>
        <tissue evidence="4">Callus</tissue>
    </source>
</reference>
<dbReference type="InterPro" id="IPR029058">
    <property type="entry name" value="AB_hydrolase_fold"/>
</dbReference>
<dbReference type="ExpressionAtlas" id="A0A0R0HCN9">
    <property type="expression patterns" value="baseline and differential"/>
</dbReference>
<feature type="transmembrane region" description="Helical" evidence="2">
    <location>
        <begin position="61"/>
        <end position="77"/>
    </location>
</feature>
<evidence type="ECO:0000313" key="5">
    <source>
        <dbReference type="EnsemblPlants" id="KRH28465"/>
    </source>
</evidence>
<name>A0A0R0HCN9_SOYBN</name>
<dbReference type="SMR" id="A0A0R0HCN9"/>
<dbReference type="PANTHER" id="PTHR46086">
    <property type="entry name" value="ALPHA/BETA-HYDROLASES SUPERFAMILY PROTEIN"/>
    <property type="match status" value="1"/>
</dbReference>
<evidence type="ECO:0000313" key="6">
    <source>
        <dbReference type="Proteomes" id="UP000008827"/>
    </source>
</evidence>
<sequence length="397" mass="45906">MASKPNDKCNKGFADSYMLLSPEDAHFFDLLRVLYSRNLGHRKFVDSNAEGSYEGSFRNRWLIFVSLVLQKLLLFIAKPLSFFGSCVEFFINLLVLNGGFIMIVINFLSDFQEKPTTQVLVVLDKHEDRDTYVVAFRGTEPFDADAWCTDLDISWYGIPGIGKMHGGFMKALGLQKNVGWPKEIQRDENLPPFAYYVIRDILRKGLSENPNAKLIITGHSLGGALAILYPTIVFLHDEKLLMERLEGIYTFGQPRVGDEAYAQYMRQKLRENSIRYCRFVYCNDIVPRLPYDNDLLFKHFGICLFFNRRYELRILEEEPNKNYFSPWCVIPMMFNAVLELIRSFTIAFKNGPHYREGWFLFGFRLFGLLIPGLPAHGPQDYINSTLLGSIEKHFKAD</sequence>
<dbReference type="Gramene" id="KRH28465">
    <property type="protein sequence ID" value="KRH28465"/>
    <property type="gene ID" value="GLYMA_11G055400"/>
</dbReference>
<keyword evidence="1" id="KW-0378">Hydrolase</keyword>
<dbReference type="PANTHER" id="PTHR46086:SF13">
    <property type="entry name" value="TRIACYLGLYCEROL LIPASE-RELATED"/>
    <property type="match status" value="1"/>
</dbReference>
<keyword evidence="2" id="KW-0812">Transmembrane</keyword>
<dbReference type="ESTHER" id="soybn-a0a0r0hcn9">
    <property type="family name" value="Triacylglycerol-lipase-OBL1-like"/>
</dbReference>
<dbReference type="STRING" id="3847.A0A0R0HCN9"/>
<evidence type="ECO:0000256" key="2">
    <source>
        <dbReference type="SAM" id="Phobius"/>
    </source>
</evidence>
<keyword evidence="6" id="KW-1185">Reference proteome</keyword>